<dbReference type="EMBL" id="BK015918">
    <property type="protein sequence ID" value="DAF85131.1"/>
    <property type="molecule type" value="Genomic_DNA"/>
</dbReference>
<name>A0A8S5TSG7_9CAUD</name>
<accession>A0A8S5TSG7</accession>
<reference evidence="1" key="1">
    <citation type="journal article" date="2021" name="Proc. Natl. Acad. Sci. U.S.A.">
        <title>A Catalog of Tens of Thousands of Viruses from Human Metagenomes Reveals Hidden Associations with Chronic Diseases.</title>
        <authorList>
            <person name="Tisza M.J."/>
            <person name="Buck C.B."/>
        </authorList>
    </citation>
    <scope>NUCLEOTIDE SEQUENCE</scope>
    <source>
        <strain evidence="1">Ctxdc10</strain>
    </source>
</reference>
<organism evidence="1">
    <name type="scientific">Siphoviridae sp. ctxdc10</name>
    <dbReference type="NCBI Taxonomy" id="2825740"/>
    <lineage>
        <taxon>Viruses</taxon>
        <taxon>Duplodnaviria</taxon>
        <taxon>Heunggongvirae</taxon>
        <taxon>Uroviricota</taxon>
        <taxon>Caudoviricetes</taxon>
    </lineage>
</organism>
<evidence type="ECO:0000313" key="1">
    <source>
        <dbReference type="EMBL" id="DAF85131.1"/>
    </source>
</evidence>
<protein>
    <submittedName>
        <fullName evidence="1">Tail protein</fullName>
    </submittedName>
</protein>
<proteinExistence type="predicted"/>
<sequence>MANKINNKDLSYFGASILASSYASLLTPSPLKAFVENADRSQPGTQVLVTNPQIDERDVTITFLIKGEDQADFLSKYNSFIAELYKGSILLYIDDLSTTYHLLYSNVTQYDNYVLTACKLAVKFREPNPANRT</sequence>